<evidence type="ECO:0000256" key="1">
    <source>
        <dbReference type="SAM" id="Phobius"/>
    </source>
</evidence>
<comment type="caution">
    <text evidence="2">The sequence shown here is derived from an EMBL/GenBank/DDBJ whole genome shotgun (WGS) entry which is preliminary data.</text>
</comment>
<keyword evidence="1" id="KW-1133">Transmembrane helix</keyword>
<name>A0A6B2R5M0_9BURK</name>
<feature type="transmembrane region" description="Helical" evidence="1">
    <location>
        <begin position="107"/>
        <end position="130"/>
    </location>
</feature>
<dbReference type="EMBL" id="JAAGRN010000003">
    <property type="protein sequence ID" value="NDY82655.1"/>
    <property type="molecule type" value="Genomic_DNA"/>
</dbReference>
<reference evidence="2" key="1">
    <citation type="submission" date="2020-02" db="EMBL/GenBank/DDBJ databases">
        <authorList>
            <person name="Chen W.-M."/>
        </authorList>
    </citation>
    <scope>NUCLEOTIDE SEQUENCE</scope>
    <source>
        <strain evidence="2">NBD-18</strain>
    </source>
</reference>
<accession>A0A6B2R5M0</accession>
<evidence type="ECO:0000313" key="2">
    <source>
        <dbReference type="EMBL" id="NDY82655.1"/>
    </source>
</evidence>
<organism evidence="2">
    <name type="scientific">Sheuella amnicola</name>
    <dbReference type="NCBI Taxonomy" id="2707330"/>
    <lineage>
        <taxon>Bacteria</taxon>
        <taxon>Pseudomonadati</taxon>
        <taxon>Pseudomonadota</taxon>
        <taxon>Betaproteobacteria</taxon>
        <taxon>Burkholderiales</taxon>
        <taxon>Alcaligenaceae</taxon>
        <taxon>Sheuella</taxon>
    </lineage>
</organism>
<gene>
    <name evidence="2" type="ORF">G3I67_05345</name>
</gene>
<sequence length="131" mass="15179">MSQYISLALVISFSMFTTCTFVFFISGAYLLFFKIDQTNRLFKHPYLREQAYSKYPFSIRMKIILDYFLRLMFPNRKIGLAGQANQLLRHVDIDDIPWNIKWPIVGLWSASALGMVAMLVLWTLVLTGAAK</sequence>
<feature type="transmembrane region" description="Helical" evidence="1">
    <location>
        <begin position="7"/>
        <end position="32"/>
    </location>
</feature>
<proteinExistence type="predicted"/>
<protein>
    <submittedName>
        <fullName evidence="2">Uncharacterized protein</fullName>
    </submittedName>
</protein>
<dbReference type="AlphaFoldDB" id="A0A6B2R5M0"/>
<keyword evidence="1" id="KW-0472">Membrane</keyword>
<dbReference type="RefSeq" id="WP_163652310.1">
    <property type="nucleotide sequence ID" value="NZ_JAAGRN010000003.1"/>
</dbReference>
<keyword evidence="1" id="KW-0812">Transmembrane</keyword>